<dbReference type="InterPro" id="IPR035906">
    <property type="entry name" value="MetI-like_sf"/>
</dbReference>
<dbReference type="RefSeq" id="WP_132615754.1">
    <property type="nucleotide sequence ID" value="NZ_SMKQ01000080.1"/>
</dbReference>
<feature type="domain" description="ABC transmembrane type-1" evidence="9">
    <location>
        <begin position="94"/>
        <end position="274"/>
    </location>
</feature>
<feature type="transmembrane region" description="Helical" evidence="7">
    <location>
        <begin position="366"/>
        <end position="392"/>
    </location>
</feature>
<evidence type="ECO:0000256" key="2">
    <source>
        <dbReference type="ARBA" id="ARBA00022448"/>
    </source>
</evidence>
<dbReference type="Proteomes" id="UP000295302">
    <property type="component" value="Unassembled WGS sequence"/>
</dbReference>
<feature type="transmembrane region" description="Helical" evidence="7">
    <location>
        <begin position="431"/>
        <end position="450"/>
    </location>
</feature>
<dbReference type="PROSITE" id="PS50928">
    <property type="entry name" value="ABC_TM1"/>
    <property type="match status" value="2"/>
</dbReference>
<reference evidence="10 11" key="1">
    <citation type="submission" date="2019-03" db="EMBL/GenBank/DDBJ databases">
        <title>Draft genome sequences of novel Actinobacteria.</title>
        <authorList>
            <person name="Sahin N."/>
            <person name="Ay H."/>
            <person name="Saygin H."/>
        </authorList>
    </citation>
    <scope>NUCLEOTIDE SEQUENCE [LARGE SCALE GENOMIC DNA]</scope>
    <source>
        <strain evidence="10 11">CH32</strain>
    </source>
</reference>
<keyword evidence="11" id="KW-1185">Reference proteome</keyword>
<feature type="transmembrane region" description="Helical" evidence="7">
    <location>
        <begin position="256"/>
        <end position="277"/>
    </location>
</feature>
<evidence type="ECO:0000256" key="1">
    <source>
        <dbReference type="ARBA" id="ARBA00004651"/>
    </source>
</evidence>
<dbReference type="InterPro" id="IPR000515">
    <property type="entry name" value="MetI-like"/>
</dbReference>
<dbReference type="PANTHER" id="PTHR30043">
    <property type="entry name" value="PHOSPHONATES TRANSPORT SYSTEM PERMEASE PROTEIN"/>
    <property type="match status" value="1"/>
</dbReference>
<feature type="compositionally biased region" description="Pro residues" evidence="8">
    <location>
        <begin position="10"/>
        <end position="20"/>
    </location>
</feature>
<dbReference type="Pfam" id="PF00528">
    <property type="entry name" value="BPD_transp_1"/>
    <property type="match status" value="2"/>
</dbReference>
<protein>
    <submittedName>
        <fullName evidence="10">ABC transporter permease subunit</fullName>
    </submittedName>
</protein>
<organism evidence="10 11">
    <name type="scientific">Nonomuraea terrae</name>
    <dbReference type="NCBI Taxonomy" id="2530383"/>
    <lineage>
        <taxon>Bacteria</taxon>
        <taxon>Bacillati</taxon>
        <taxon>Actinomycetota</taxon>
        <taxon>Actinomycetes</taxon>
        <taxon>Streptosporangiales</taxon>
        <taxon>Streptosporangiaceae</taxon>
        <taxon>Nonomuraea</taxon>
    </lineage>
</organism>
<feature type="transmembrane region" description="Helical" evidence="7">
    <location>
        <begin position="404"/>
        <end position="425"/>
    </location>
</feature>
<evidence type="ECO:0000256" key="5">
    <source>
        <dbReference type="ARBA" id="ARBA00022989"/>
    </source>
</evidence>
<feature type="transmembrane region" description="Helical" evidence="7">
    <location>
        <begin position="529"/>
        <end position="550"/>
    </location>
</feature>
<comment type="subcellular location">
    <subcellularLocation>
        <location evidence="1 7">Cell membrane</location>
        <topology evidence="1 7">Multi-pass membrane protein</topology>
    </subcellularLocation>
</comment>
<dbReference type="Gene3D" id="1.10.3720.10">
    <property type="entry name" value="MetI-like"/>
    <property type="match status" value="2"/>
</dbReference>
<dbReference type="GO" id="GO:0005886">
    <property type="term" value="C:plasma membrane"/>
    <property type="evidence" value="ECO:0007669"/>
    <property type="project" value="UniProtKB-SubCell"/>
</dbReference>
<evidence type="ECO:0000256" key="3">
    <source>
        <dbReference type="ARBA" id="ARBA00022475"/>
    </source>
</evidence>
<feature type="transmembrane region" description="Helical" evidence="7">
    <location>
        <begin position="497"/>
        <end position="517"/>
    </location>
</feature>
<feature type="domain" description="ABC transmembrane type-1" evidence="9">
    <location>
        <begin position="362"/>
        <end position="547"/>
    </location>
</feature>
<gene>
    <name evidence="10" type="ORF">E1286_24335</name>
</gene>
<evidence type="ECO:0000256" key="6">
    <source>
        <dbReference type="ARBA" id="ARBA00023136"/>
    </source>
</evidence>
<feature type="transmembrane region" description="Helical" evidence="7">
    <location>
        <begin position="98"/>
        <end position="123"/>
    </location>
</feature>
<keyword evidence="6 7" id="KW-0472">Membrane</keyword>
<dbReference type="AlphaFoldDB" id="A0A4V2YL53"/>
<keyword evidence="5 7" id="KW-1133">Transmembrane helix</keyword>
<evidence type="ECO:0000256" key="7">
    <source>
        <dbReference type="RuleBase" id="RU363032"/>
    </source>
</evidence>
<keyword evidence="3" id="KW-1003">Cell membrane</keyword>
<evidence type="ECO:0000256" key="8">
    <source>
        <dbReference type="SAM" id="MobiDB-lite"/>
    </source>
</evidence>
<feature type="transmembrane region" description="Helical" evidence="7">
    <location>
        <begin position="305"/>
        <end position="323"/>
    </location>
</feature>
<comment type="caution">
    <text evidence="10">The sequence shown here is derived from an EMBL/GenBank/DDBJ whole genome shotgun (WGS) entry which is preliminary data.</text>
</comment>
<dbReference type="OrthoDB" id="9808005at2"/>
<feature type="transmembrane region" description="Helical" evidence="7">
    <location>
        <begin position="38"/>
        <end position="55"/>
    </location>
</feature>
<keyword evidence="4 7" id="KW-0812">Transmembrane</keyword>
<dbReference type="EMBL" id="SMKQ01000080">
    <property type="protein sequence ID" value="TDD45347.1"/>
    <property type="molecule type" value="Genomic_DNA"/>
</dbReference>
<evidence type="ECO:0000259" key="9">
    <source>
        <dbReference type="PROSITE" id="PS50928"/>
    </source>
</evidence>
<feature type="region of interest" description="Disordered" evidence="8">
    <location>
        <begin position="1"/>
        <end position="31"/>
    </location>
</feature>
<dbReference type="PANTHER" id="PTHR30043:SF1">
    <property type="entry name" value="ABC TRANSPORT SYSTEM PERMEASE PROTEIN P69"/>
    <property type="match status" value="1"/>
</dbReference>
<proteinExistence type="inferred from homology"/>
<evidence type="ECO:0000313" key="10">
    <source>
        <dbReference type="EMBL" id="TDD45347.1"/>
    </source>
</evidence>
<accession>A0A4V2YL53</accession>
<sequence length="555" mass="55724">MSPRARSAAPSPPRPAPASPPGRGVPGLPRVPRSGRRMAAWGFPLVFAVLGVVALDHLGVGVGGLVAGFGEVVALLARAVPPTLADPATTFAHVLDTLWMAVAGTALATVPAAVLGVLAASRIRTVRSAALGVIVACRAVPDVVFAVFFVAAIGIGPLPGVLALGLHSVGMLGKLFAEAVEQADTGVREAVAGTGAGPAQRLLGGVLPQVAPSWVAAILYRLDINFRGSVLLGAVGAGGIGLDLKTAFGFTDYREATGVALVTVAVVLLVEGVSVALRGQLLGAGGARAVPAVHATRVPWTRGRFATHLAGWGALALAAVAFWRVGASPAALADAAAGSVRALGDFFPPDFAPVAGLLGGGLLETAAIALGATFLGTLAGVPLGLAAARAVAPNDGVRLGARTVLVGLRSIPDLLLVLVFVAAFGLMDGPVAGTLALAVFTAALVAKLVADDAEELRSGPREAVLSAGAGPVQELTVAVLGQLTPRLTAITLYALDVNLRAFFILGIVGAGELGYALSQHIRALNHDVVTAIVLPVFVLVLAVEAVSARLRSVLR</sequence>
<comment type="similarity">
    <text evidence="7">Belongs to the binding-protein-dependent transport system permease family.</text>
</comment>
<keyword evidence="2 7" id="KW-0813">Transport</keyword>
<dbReference type="SUPFAM" id="SSF161098">
    <property type="entry name" value="MetI-like"/>
    <property type="match status" value="2"/>
</dbReference>
<feature type="transmembrane region" description="Helical" evidence="7">
    <location>
        <begin position="143"/>
        <end position="166"/>
    </location>
</feature>
<dbReference type="CDD" id="cd06261">
    <property type="entry name" value="TM_PBP2"/>
    <property type="match status" value="2"/>
</dbReference>
<name>A0A4V2YL53_9ACTN</name>
<evidence type="ECO:0000313" key="11">
    <source>
        <dbReference type="Proteomes" id="UP000295302"/>
    </source>
</evidence>
<evidence type="ECO:0000256" key="4">
    <source>
        <dbReference type="ARBA" id="ARBA00022692"/>
    </source>
</evidence>
<dbReference type="GO" id="GO:0055085">
    <property type="term" value="P:transmembrane transport"/>
    <property type="evidence" value="ECO:0007669"/>
    <property type="project" value="InterPro"/>
</dbReference>